<dbReference type="Gene3D" id="3.40.850.10">
    <property type="entry name" value="Kinesin motor domain"/>
    <property type="match status" value="1"/>
</dbReference>
<dbReference type="SUPFAM" id="SSF52540">
    <property type="entry name" value="P-loop containing nucleoside triphosphate hydrolases"/>
    <property type="match status" value="1"/>
</dbReference>
<keyword evidence="4" id="KW-1185">Reference proteome</keyword>
<name>A0AAD5L9P8_PYTIN</name>
<comment type="caution">
    <text evidence="3">The sequence shown here is derived from an EMBL/GenBank/DDBJ whole genome shotgun (WGS) entry which is preliminary data.</text>
</comment>
<feature type="region of interest" description="Disordered" evidence="2">
    <location>
        <begin position="511"/>
        <end position="541"/>
    </location>
</feature>
<proteinExistence type="predicted"/>
<reference evidence="3" key="1">
    <citation type="submission" date="2021-12" db="EMBL/GenBank/DDBJ databases">
        <title>Prjna785345.</title>
        <authorList>
            <person name="Rujirawat T."/>
            <person name="Krajaejun T."/>
        </authorList>
    </citation>
    <scope>NUCLEOTIDE SEQUENCE</scope>
    <source>
        <strain evidence="3">Pi057C3</strain>
    </source>
</reference>
<feature type="region of interest" description="Disordered" evidence="2">
    <location>
        <begin position="887"/>
        <end position="947"/>
    </location>
</feature>
<feature type="coiled-coil region" evidence="1">
    <location>
        <begin position="462"/>
        <end position="510"/>
    </location>
</feature>
<evidence type="ECO:0000256" key="2">
    <source>
        <dbReference type="SAM" id="MobiDB-lite"/>
    </source>
</evidence>
<evidence type="ECO:0000313" key="3">
    <source>
        <dbReference type="EMBL" id="KAJ0393737.1"/>
    </source>
</evidence>
<dbReference type="InterPro" id="IPR027417">
    <property type="entry name" value="P-loop_NTPase"/>
</dbReference>
<keyword evidence="1" id="KW-0175">Coiled coil</keyword>
<feature type="compositionally biased region" description="Polar residues" evidence="2">
    <location>
        <begin position="523"/>
        <end position="533"/>
    </location>
</feature>
<accession>A0AAD5L9P8</accession>
<dbReference type="EMBL" id="JAKCXM010000467">
    <property type="protein sequence ID" value="KAJ0393737.1"/>
    <property type="molecule type" value="Genomic_DNA"/>
</dbReference>
<evidence type="ECO:0008006" key="5">
    <source>
        <dbReference type="Google" id="ProtNLM"/>
    </source>
</evidence>
<feature type="region of interest" description="Disordered" evidence="2">
    <location>
        <begin position="329"/>
        <end position="348"/>
    </location>
</feature>
<dbReference type="AlphaFoldDB" id="A0AAD5L9P8"/>
<feature type="coiled-coil region" evidence="1">
    <location>
        <begin position="604"/>
        <end position="812"/>
    </location>
</feature>
<sequence>MAQERAHVLVCLRDDDDAEPPASGVVRTSATTVRLEHSDMSPGVASISFEQVFDQRQHSTRDVFRDSQLAVGVRRVVDDGRHMTVVATGAARAGKSACMHGAKDAGLIAIAIVHVFQSIESANDNNNAECRVLLSCLFSRDGQLVDAFSGDVVATSAAASLDDDAFIARSVCVRDADEAQRCYERGYNAMTDGGHHDGDFVCALFVERRLDRQQEIRRGRLVCIDVHGSAIVAPSAQQAPAPPSLFNDTHIPVHAMLSSAVGHLLGNASSTFFVVVIQKAAHRQQQAIQSLLYACKAKDIKSSPCPPTMISSFSERPAMSALKAVHTIKARQPPTSPVSSTSSDESSHRLAAMPSKADVMAERLRTAYQHVKASSLKADTSSSQPTVSTSMQTLHDKIDGALRRALTDVSADSLSKMSLSDKLDAFVTQFDRALAALQHETSVKEKCVERISKLSQTMSFQVVEHEKARRELEENNHELTAKLSTMDTKYAEAEKTLVSLQHQLEQLKRSARTPAIAPGSDCPSDSSTVSIGSERSPMKSQHERLLLQQFSARLETAMREAKAVVDHKDRVIYDLEAQIRDLQIAKSDTETAVEKKHDGITQALASSQAEVAQLKEALQNAMADQLETALSASQKNEQAAEERLKRLTDELRAVTGVNGDLKLTIDATTNECQRLQEELEQQRVASAKEKRKLEKKLRALLTERKHLRDDTARDERFRREEIERVLEELNTARARESELTLTITRLEESLDAIETRAKEAERQCEELRSQKLDLEREVEAAQERLVSIKSTRDSARQRILELEGERRELKEHATLSEQALARQIVQKEVAITAEYERRMRDMMERHSQEIVARDLALRRAVEENEELQSSLQQSQLTRWTDPASPRCSCGQLSVSSSSSSSLSSAVGPAQRDLEQLDATVVDSPVPRHSPAKKTPKSSSKDRSKRALVKMESRVCELQNKMEELMHALAIANEQETIVKAAMEQQQQAFEQQEAQRDDLLREVNELRHENWSLTLALQVSERRSS</sequence>
<evidence type="ECO:0000313" key="4">
    <source>
        <dbReference type="Proteomes" id="UP001209570"/>
    </source>
</evidence>
<organism evidence="3 4">
    <name type="scientific">Pythium insidiosum</name>
    <name type="common">Pythiosis disease agent</name>
    <dbReference type="NCBI Taxonomy" id="114742"/>
    <lineage>
        <taxon>Eukaryota</taxon>
        <taxon>Sar</taxon>
        <taxon>Stramenopiles</taxon>
        <taxon>Oomycota</taxon>
        <taxon>Peronosporomycetes</taxon>
        <taxon>Pythiales</taxon>
        <taxon>Pythiaceae</taxon>
        <taxon>Pythium</taxon>
    </lineage>
</organism>
<dbReference type="InterPro" id="IPR036961">
    <property type="entry name" value="Kinesin_motor_dom_sf"/>
</dbReference>
<protein>
    <recommendedName>
        <fullName evidence="5">Kinesin motor domain-containing protein</fullName>
    </recommendedName>
</protein>
<evidence type="ECO:0000256" key="1">
    <source>
        <dbReference type="SAM" id="Coils"/>
    </source>
</evidence>
<gene>
    <name evidence="3" type="ORF">P43SY_004709</name>
</gene>
<feature type="compositionally biased region" description="Low complexity" evidence="2">
    <location>
        <begin position="892"/>
        <end position="904"/>
    </location>
</feature>
<feature type="coiled-coil region" evidence="1">
    <location>
        <begin position="982"/>
        <end position="1009"/>
    </location>
</feature>
<dbReference type="Proteomes" id="UP001209570">
    <property type="component" value="Unassembled WGS sequence"/>
</dbReference>